<name>A0AA43QWS0_MYCAR</name>
<gene>
    <name evidence="2" type="ORF">DCBHLPFO_00732</name>
</gene>
<evidence type="ECO:0000313" key="2">
    <source>
        <dbReference type="EMBL" id="MDI3349607.1"/>
    </source>
</evidence>
<accession>A0AA43QWS0</accession>
<proteinExistence type="predicted"/>
<sequence length="72" mass="8409">MEKIVEVPVDRIVEIIKEVPIIKEITNDKELLKLTEENKTLKIELDSIKKSLDKFNRATYMKNSDLGSLYDE</sequence>
<protein>
    <submittedName>
        <fullName evidence="2">Uncharacterized protein</fullName>
    </submittedName>
</protein>
<evidence type="ECO:0000313" key="3">
    <source>
        <dbReference type="Proteomes" id="UP001162175"/>
    </source>
</evidence>
<reference evidence="2" key="1">
    <citation type="submission" date="2022-11" db="EMBL/GenBank/DDBJ databases">
        <title>Draft genome of Mycoplasma arginini isolated from fly.</title>
        <authorList>
            <person name="Severgnini M."/>
            <person name="Gioia G."/>
            <person name="Cremonesi P."/>
            <person name="Moroni P."/>
            <person name="Addis M.F."/>
            <person name="Castiglioni B."/>
        </authorList>
    </citation>
    <scope>NUCLEOTIDE SEQUENCE</scope>
    <source>
        <strain evidence="2">QMP CG1-1632</strain>
    </source>
</reference>
<comment type="caution">
    <text evidence="2">The sequence shown here is derived from an EMBL/GenBank/DDBJ whole genome shotgun (WGS) entry which is preliminary data.</text>
</comment>
<dbReference type="EMBL" id="JAPFAR010000056">
    <property type="protein sequence ID" value="MDI3349607.1"/>
    <property type="molecule type" value="Genomic_DNA"/>
</dbReference>
<organism evidence="2 3">
    <name type="scientific">Mycoplasmopsis arginini</name>
    <name type="common">Mycoplasma arginini</name>
    <dbReference type="NCBI Taxonomy" id="2094"/>
    <lineage>
        <taxon>Bacteria</taxon>
        <taxon>Bacillati</taxon>
        <taxon>Mycoplasmatota</taxon>
        <taxon>Mycoplasmoidales</taxon>
        <taxon>Metamycoplasmataceae</taxon>
        <taxon>Mycoplasmopsis</taxon>
    </lineage>
</organism>
<keyword evidence="1" id="KW-0175">Coiled coil</keyword>
<feature type="coiled-coil region" evidence="1">
    <location>
        <begin position="31"/>
        <end position="58"/>
    </location>
</feature>
<dbReference type="Proteomes" id="UP001162175">
    <property type="component" value="Unassembled WGS sequence"/>
</dbReference>
<evidence type="ECO:0000256" key="1">
    <source>
        <dbReference type="SAM" id="Coils"/>
    </source>
</evidence>
<dbReference type="AlphaFoldDB" id="A0AA43QWS0"/>